<sequence length="207" mass="22069">SRKMKNESTVINVPAESSSAMKGKAPLIGVAKDHTTSGSGGYKRGLSIFDFLLRLAAIIAASVAAGTMFTSDETLPFFTQFLQFEAGYDDLPTYQFFVIAMSIVSGYLLLSLPISVVTIVRPLATAPRLLLLVLDTAALAFNMAAASSAAAISYLAHNGNQNTNWLPICQQFGDFCLKSSGAVVYSFVAVVFFTILVVLSGVALKRH</sequence>
<dbReference type="NCBIfam" id="TIGR01569">
    <property type="entry name" value="A_tha_TIGR01569"/>
    <property type="match status" value="1"/>
</dbReference>
<evidence type="ECO:0000313" key="12">
    <source>
        <dbReference type="Proteomes" id="UP000824890"/>
    </source>
</evidence>
<name>A0ABQ8DXL8_BRANA</name>
<accession>A0ABQ8DXL8</accession>
<dbReference type="PANTHER" id="PTHR36488:SF11">
    <property type="entry name" value="CASP-LIKE PROTEIN"/>
    <property type="match status" value="1"/>
</dbReference>
<feature type="transmembrane region" description="Helical" evidence="9">
    <location>
        <begin position="51"/>
        <end position="69"/>
    </location>
</feature>
<organism evidence="11 12">
    <name type="scientific">Brassica napus</name>
    <name type="common">Rape</name>
    <dbReference type="NCBI Taxonomy" id="3708"/>
    <lineage>
        <taxon>Eukaryota</taxon>
        <taxon>Viridiplantae</taxon>
        <taxon>Streptophyta</taxon>
        <taxon>Embryophyta</taxon>
        <taxon>Tracheophyta</taxon>
        <taxon>Spermatophyta</taxon>
        <taxon>Magnoliopsida</taxon>
        <taxon>eudicotyledons</taxon>
        <taxon>Gunneridae</taxon>
        <taxon>Pentapetalae</taxon>
        <taxon>rosids</taxon>
        <taxon>malvids</taxon>
        <taxon>Brassicales</taxon>
        <taxon>Brassicaceae</taxon>
        <taxon>Brassiceae</taxon>
        <taxon>Brassica</taxon>
    </lineage>
</organism>
<keyword evidence="6 9" id="KW-0472">Membrane</keyword>
<comment type="similarity">
    <text evidence="2 9">Belongs to the Casparian strip membrane proteins (CASP) family.</text>
</comment>
<keyword evidence="7" id="KW-0961">Cell wall biogenesis/degradation</keyword>
<dbReference type="InterPro" id="IPR006459">
    <property type="entry name" value="CASP/CASPL"/>
</dbReference>
<dbReference type="PANTHER" id="PTHR36488">
    <property type="entry name" value="CASP-LIKE PROTEIN 1U1"/>
    <property type="match status" value="1"/>
</dbReference>
<dbReference type="EMBL" id="JAGKQM010000003">
    <property type="protein sequence ID" value="KAH0934099.1"/>
    <property type="molecule type" value="Genomic_DNA"/>
</dbReference>
<comment type="caution">
    <text evidence="11">The sequence shown here is derived from an EMBL/GenBank/DDBJ whole genome shotgun (WGS) entry which is preliminary data.</text>
</comment>
<protein>
    <recommendedName>
        <fullName evidence="9">CASP-like protein</fullName>
    </recommendedName>
</protein>
<comment type="subunit">
    <text evidence="9">Homodimer and heterodimers.</text>
</comment>
<evidence type="ECO:0000256" key="3">
    <source>
        <dbReference type="ARBA" id="ARBA00022475"/>
    </source>
</evidence>
<feature type="transmembrane region" description="Helical" evidence="9">
    <location>
        <begin position="182"/>
        <end position="204"/>
    </location>
</feature>
<evidence type="ECO:0000313" key="11">
    <source>
        <dbReference type="EMBL" id="KAH0934099.1"/>
    </source>
</evidence>
<reference evidence="11 12" key="1">
    <citation type="submission" date="2021-05" db="EMBL/GenBank/DDBJ databases">
        <title>Genome Assembly of Synthetic Allotetraploid Brassica napus Reveals Homoeologous Exchanges between Subgenomes.</title>
        <authorList>
            <person name="Davis J.T."/>
        </authorList>
    </citation>
    <scope>NUCLEOTIDE SEQUENCE [LARGE SCALE GENOMIC DNA]</scope>
    <source>
        <strain evidence="12">cv. Da-Ae</strain>
        <tissue evidence="11">Seedling</tissue>
    </source>
</reference>
<proteinExistence type="inferred from homology"/>
<dbReference type="InterPro" id="IPR044173">
    <property type="entry name" value="CASPL"/>
</dbReference>
<keyword evidence="3 9" id="KW-1003">Cell membrane</keyword>
<dbReference type="Pfam" id="PF04535">
    <property type="entry name" value="CASP_dom"/>
    <property type="match status" value="1"/>
</dbReference>
<evidence type="ECO:0000256" key="5">
    <source>
        <dbReference type="ARBA" id="ARBA00022989"/>
    </source>
</evidence>
<evidence type="ECO:0000259" key="10">
    <source>
        <dbReference type="Pfam" id="PF04535"/>
    </source>
</evidence>
<dbReference type="InterPro" id="IPR006702">
    <property type="entry name" value="CASP_dom"/>
</dbReference>
<keyword evidence="4 9" id="KW-0812">Transmembrane</keyword>
<comment type="subcellular location">
    <subcellularLocation>
        <location evidence="1 9">Cell membrane</location>
        <topology evidence="1 9">Multi-pass membrane protein</topology>
    </subcellularLocation>
</comment>
<evidence type="ECO:0000256" key="7">
    <source>
        <dbReference type="ARBA" id="ARBA00023316"/>
    </source>
</evidence>
<evidence type="ECO:0000256" key="6">
    <source>
        <dbReference type="ARBA" id="ARBA00023136"/>
    </source>
</evidence>
<evidence type="ECO:0000256" key="9">
    <source>
        <dbReference type="RuleBase" id="RU361233"/>
    </source>
</evidence>
<feature type="non-terminal residue" evidence="11">
    <location>
        <position position="1"/>
    </location>
</feature>
<feature type="transmembrane region" description="Helical" evidence="9">
    <location>
        <begin position="94"/>
        <end position="117"/>
    </location>
</feature>
<feature type="domain" description="Casparian strip membrane protein" evidence="10">
    <location>
        <begin position="44"/>
        <end position="192"/>
    </location>
</feature>
<evidence type="ECO:0000256" key="1">
    <source>
        <dbReference type="ARBA" id="ARBA00004651"/>
    </source>
</evidence>
<comment type="function">
    <text evidence="8">Regulates membrane-cell wall junctions and localized cell wall deposition. Required for establishment of the Casparian strip membrane domain (CSD) and the subsequent formation of Casparian strips, a cell wall modification of the root endodermis that determines an apoplastic barrier between the intraorganismal apoplasm and the extraorganismal apoplasm and prevents lateral diffusion.</text>
</comment>
<evidence type="ECO:0000256" key="2">
    <source>
        <dbReference type="ARBA" id="ARBA00007651"/>
    </source>
</evidence>
<keyword evidence="5 9" id="KW-1133">Transmembrane helix</keyword>
<evidence type="ECO:0000256" key="8">
    <source>
        <dbReference type="ARBA" id="ARBA00025302"/>
    </source>
</evidence>
<feature type="transmembrane region" description="Helical" evidence="9">
    <location>
        <begin position="129"/>
        <end position="156"/>
    </location>
</feature>
<keyword evidence="12" id="KW-1185">Reference proteome</keyword>
<gene>
    <name evidence="11" type="ORF">HID58_011216</name>
</gene>
<evidence type="ECO:0000256" key="4">
    <source>
        <dbReference type="ARBA" id="ARBA00022692"/>
    </source>
</evidence>
<dbReference type="Proteomes" id="UP000824890">
    <property type="component" value="Unassembled WGS sequence"/>
</dbReference>